<organism evidence="1 2">
    <name type="scientific">Caloramator quimbayensis</name>
    <dbReference type="NCBI Taxonomy" id="1147123"/>
    <lineage>
        <taxon>Bacteria</taxon>
        <taxon>Bacillati</taxon>
        <taxon>Bacillota</taxon>
        <taxon>Clostridia</taxon>
        <taxon>Eubacteriales</taxon>
        <taxon>Clostridiaceae</taxon>
        <taxon>Caloramator</taxon>
    </lineage>
</organism>
<dbReference type="OrthoDB" id="9836399at2"/>
<keyword evidence="2" id="KW-1185">Reference proteome</keyword>
<dbReference type="RefSeq" id="WP_078697590.1">
    <property type="nucleotide sequence ID" value="NZ_FUYH01000030.1"/>
</dbReference>
<dbReference type="Proteomes" id="UP000190105">
    <property type="component" value="Unassembled WGS sequence"/>
</dbReference>
<name>A0A1T4YBE3_9CLOT</name>
<dbReference type="AlphaFoldDB" id="A0A1T4YBE3"/>
<sequence>MRSIISLTREVYHCYMREDGSLYERAIGSIAKRNLSKDKDDFLRRYIDLIMNTKIISDTTKLYITSTLPSVASVIKQHNLTLAEHEQINIKTAQSKIDYDGKKLLKYFPDDMLSKVIGSSCDLGQYNKMLNLAISDYKTKDKLLDNILLTLPRVPVQDTLSDEELHDFIQIISPFIKKHRRYVEENLPEKAVGYLYFLTSNPSLSGKHKEHYSLIKQILE</sequence>
<protein>
    <submittedName>
        <fullName evidence="1">Uncharacterized protein</fullName>
    </submittedName>
</protein>
<evidence type="ECO:0000313" key="2">
    <source>
        <dbReference type="Proteomes" id="UP000190105"/>
    </source>
</evidence>
<proteinExistence type="predicted"/>
<accession>A0A1T4YBE3</accession>
<reference evidence="2" key="1">
    <citation type="submission" date="2017-02" db="EMBL/GenBank/DDBJ databases">
        <authorList>
            <person name="Varghese N."/>
            <person name="Submissions S."/>
        </authorList>
    </citation>
    <scope>NUCLEOTIDE SEQUENCE [LARGE SCALE GENOMIC DNA]</scope>
    <source>
        <strain evidence="2">USBA 833</strain>
    </source>
</reference>
<gene>
    <name evidence="1" type="ORF">SAMN05443428_13020</name>
</gene>
<dbReference type="EMBL" id="FUYH01000030">
    <property type="protein sequence ID" value="SKA98621.1"/>
    <property type="molecule type" value="Genomic_DNA"/>
</dbReference>
<evidence type="ECO:0000313" key="1">
    <source>
        <dbReference type="EMBL" id="SKA98621.1"/>
    </source>
</evidence>